<dbReference type="Proteomes" id="UP001082899">
    <property type="component" value="Unassembled WGS sequence"/>
</dbReference>
<sequence length="1134" mass="123500">MRLPPLDLVLLSAHYLLSASDAARAPARPAGPPARTAGPSPVLAPALAHAARAGLLDAGEPRRLPSLPEPYPAPCAFASPAWADLPPRQRAEWALATADAGLRRIDTETALADRERDARAMTLQWLHQPAAPRSCTAPAVQHLRARWNTLCERHDAAIALYWHAQRDPLLDEDAAREHALRLIPHAKAALHSIEEECFYQTNQLADRFDLDRLLAGSRAPLDLLRAVHAFLANDFPEHRALLLDEAALAIAARLRQRCMARSTGALRETTATAAFREAIHAEIGALAIATAWLPLGGPRPDGAAAWFDGVAVRNASGADVAALVAHALAARRGFAHAAGNEAPDPVQAEHWMRQRLRDLGESARFPFGTPLQSIDTVLLRLGPSHGIAHASGEDLGAVLADFNRLCAAWRIAPRHWISPGLSAAIHLAHADTSPRARAEHAPSAVENALLDEFIRHLRIDVRLRQERADTPPGADPRATVHLLEETIEHADTARARRGAFGFDIDTLIAWLDGRIAPTTALAQTLPGLPVGERARLGMLHGSLTMLGEWQPRYLPLTGKMTLDPPARSVVSEPTRLPLRHHARAARARDGAVVPLALEHAPDARLVYLRGEQRLVPLIASEAAVWELNWQGHIVGTVDERRLGNARRALIDGTRGPPPRVAMPRGSAALREGITVKEVQRWLDSHPAPPPRAAPVALSDIADFGDDAEQRTIRAELDLAYHRSATLRLLLQRAPARADAQRVRFTVAAGARARYAVAEHRIIVPPARELENVEVLGPAGAARTLPTAVWLHELIHATTSLFDPPAPLSRAHRGPVVYLTARVLYEMNRTCEERVAYATADAFDAESLPAHLERIKPRVLLENLLLDRQLARANAISARTLVLGTEVAQRVTVRAAILLERAVRGALRRAPAQASFVQRLLDRFRWDTLAEVPDRGARLRAIDEFVFHARDMYERSAWSGGFLDAWLEEAGEAPRQTRWALHALTGAPAGHDAVPCRLLASEHRAELSLSDAFVYLSPIGYRPYTMRRRVACLLARLGMPADIPMAVTQPETERGALAYVEDRLLGLPAHSEERRVAARIGTDVAQHVAGAATNASNDAAPAAYRDPTRARRAADDEDAYLAAVCPPLTGCPAPP</sequence>
<comment type="caution">
    <text evidence="1">The sequence shown here is derived from an EMBL/GenBank/DDBJ whole genome shotgun (WGS) entry which is preliminary data.</text>
</comment>
<dbReference type="EMBL" id="JAPMXC010000001">
    <property type="protein sequence ID" value="MCY0386938.1"/>
    <property type="molecule type" value="Genomic_DNA"/>
</dbReference>
<dbReference type="RefSeq" id="WP_267846608.1">
    <property type="nucleotide sequence ID" value="NZ_JAPMXC010000001.1"/>
</dbReference>
<gene>
    <name evidence="1" type="ORF">OVY01_06770</name>
</gene>
<evidence type="ECO:0000313" key="2">
    <source>
        <dbReference type="Proteomes" id="UP001082899"/>
    </source>
</evidence>
<keyword evidence="2" id="KW-1185">Reference proteome</keyword>
<protein>
    <submittedName>
        <fullName evidence="1">Uncharacterized protein</fullName>
    </submittedName>
</protein>
<proteinExistence type="predicted"/>
<evidence type="ECO:0000313" key="1">
    <source>
        <dbReference type="EMBL" id="MCY0386938.1"/>
    </source>
</evidence>
<accession>A0ABT3ZK74</accession>
<name>A0ABT3ZK74_9BURK</name>
<organism evidence="1 2">
    <name type="scientific">Robbsia betulipollinis</name>
    <dbReference type="NCBI Taxonomy" id="2981849"/>
    <lineage>
        <taxon>Bacteria</taxon>
        <taxon>Pseudomonadati</taxon>
        <taxon>Pseudomonadota</taxon>
        <taxon>Betaproteobacteria</taxon>
        <taxon>Burkholderiales</taxon>
        <taxon>Burkholderiaceae</taxon>
        <taxon>Robbsia</taxon>
    </lineage>
</organism>
<reference evidence="1" key="1">
    <citation type="submission" date="2022-11" db="EMBL/GenBank/DDBJ databases">
        <title>Robbsia betulipollinis sp. nov., isolated from pollen of birch (Betula pendula).</title>
        <authorList>
            <person name="Shi H."/>
            <person name="Ambika Manirajan B."/>
            <person name="Ratering S."/>
            <person name="Geissler-Plaum R."/>
            <person name="Schnell S."/>
        </authorList>
    </citation>
    <scope>NUCLEOTIDE SEQUENCE</scope>
    <source>
        <strain evidence="1">Bb-Pol-6</strain>
    </source>
</reference>